<dbReference type="PANTHER" id="PTHR13182">
    <property type="entry name" value="ZINC FINGER PROTEIN 622"/>
    <property type="match status" value="1"/>
</dbReference>
<dbReference type="AlphaFoldDB" id="A0A9P7V611"/>
<feature type="region of interest" description="Disordered" evidence="1">
    <location>
        <begin position="282"/>
        <end position="314"/>
    </location>
</feature>
<feature type="compositionally biased region" description="Acidic residues" evidence="1">
    <location>
        <begin position="283"/>
        <end position="312"/>
    </location>
</feature>
<gene>
    <name evidence="3" type="ORF">KQ657_002393</name>
</gene>
<evidence type="ECO:0000313" key="3">
    <source>
        <dbReference type="EMBL" id="KAG7192038.1"/>
    </source>
</evidence>
<feature type="domain" description="C2H2-type" evidence="2">
    <location>
        <begin position="7"/>
        <end position="29"/>
    </location>
</feature>
<keyword evidence="4" id="KW-1185">Reference proteome</keyword>
<sequence>MSGRITCTSCGLEFPSSADQRTHMKGDWHRYNLKRRVAQLPPISEDLFKSKVATLSSSNNEAEEDSEANGSGREKQVTKKELRRREKEALLEKKRQLLELAKAQMIAKINGDTPELKEELKEKLKEEEVKQKPEQKDLQPESPEQNLPLPSDSELTEDQLAEKLMAIKLKSLVEIPSTTCLFCHPKQKASFSTVEENVEHMFAKHGLFVPEQLYLVDLEGLIKYLGEKIGLGNVCLVCSYQGRNVEAVREHMNVKRHMRIPYESENEKLEISEFYDFSSTYEQDGDAAEGDDEDWEDVSGEEDDDDEDDDDYSMASRDRGALLQHGHDLILPSGAVLGHRQFARYYRQNLAPERELTEGQGTVIAAETRHMLTVKDRQELAVKKRAWSRQKKREDVNDRRAAKFVNNQPHFRDQLLQ</sequence>
<dbReference type="InterPro" id="IPR040025">
    <property type="entry name" value="Znf622/Rei1/Reh1"/>
</dbReference>
<comment type="caution">
    <text evidence="3">The sequence shown here is derived from an EMBL/GenBank/DDBJ whole genome shotgun (WGS) entry which is preliminary data.</text>
</comment>
<feature type="region of interest" description="Disordered" evidence="1">
    <location>
        <begin position="119"/>
        <end position="152"/>
    </location>
</feature>
<dbReference type="EMBL" id="JAHMUF010000020">
    <property type="protein sequence ID" value="KAG7192038.1"/>
    <property type="molecule type" value="Genomic_DNA"/>
</dbReference>
<dbReference type="RefSeq" id="XP_043047589.1">
    <property type="nucleotide sequence ID" value="XM_043193163.1"/>
</dbReference>
<dbReference type="Proteomes" id="UP000790833">
    <property type="component" value="Unassembled WGS sequence"/>
</dbReference>
<dbReference type="Pfam" id="PF12756">
    <property type="entry name" value="zf-C2H2_2"/>
    <property type="match status" value="1"/>
</dbReference>
<feature type="region of interest" description="Disordered" evidence="1">
    <location>
        <begin position="55"/>
        <end position="83"/>
    </location>
</feature>
<dbReference type="InterPro" id="IPR013087">
    <property type="entry name" value="Znf_C2H2_type"/>
</dbReference>
<dbReference type="InterPro" id="IPR041661">
    <property type="entry name" value="ZN622/Rei1/Reh1_Znf-C2H2"/>
</dbReference>
<organism evidence="3 4">
    <name type="scientific">Scheffersomyces spartinae</name>
    <dbReference type="NCBI Taxonomy" id="45513"/>
    <lineage>
        <taxon>Eukaryota</taxon>
        <taxon>Fungi</taxon>
        <taxon>Dikarya</taxon>
        <taxon>Ascomycota</taxon>
        <taxon>Saccharomycotina</taxon>
        <taxon>Pichiomycetes</taxon>
        <taxon>Debaryomycetaceae</taxon>
        <taxon>Scheffersomyces</taxon>
    </lineage>
</organism>
<dbReference type="OrthoDB" id="19329at2759"/>
<proteinExistence type="predicted"/>
<dbReference type="PROSITE" id="PS00028">
    <property type="entry name" value="ZINC_FINGER_C2H2_1"/>
    <property type="match status" value="1"/>
</dbReference>
<protein>
    <recommendedName>
        <fullName evidence="2">C2H2-type domain-containing protein</fullName>
    </recommendedName>
</protein>
<dbReference type="SMART" id="SM00355">
    <property type="entry name" value="ZnF_C2H2"/>
    <property type="match status" value="3"/>
</dbReference>
<feature type="compositionally biased region" description="Basic and acidic residues" evidence="1">
    <location>
        <begin position="72"/>
        <end position="83"/>
    </location>
</feature>
<accession>A0A9P7V611</accession>
<feature type="compositionally biased region" description="Basic and acidic residues" evidence="1">
    <location>
        <begin position="119"/>
        <end position="139"/>
    </location>
</feature>
<dbReference type="GO" id="GO:0030687">
    <property type="term" value="C:preribosome, large subunit precursor"/>
    <property type="evidence" value="ECO:0007669"/>
    <property type="project" value="TreeGrafter"/>
</dbReference>
<evidence type="ECO:0000259" key="2">
    <source>
        <dbReference type="PROSITE" id="PS00028"/>
    </source>
</evidence>
<name>A0A9P7V611_9ASCO</name>
<reference evidence="3" key="1">
    <citation type="submission" date="2021-03" db="EMBL/GenBank/DDBJ databases">
        <authorList>
            <person name="Palmer J.M."/>
        </authorList>
    </citation>
    <scope>NUCLEOTIDE SEQUENCE</scope>
    <source>
        <strain evidence="3">ARV_011</strain>
    </source>
</reference>
<dbReference type="GeneID" id="66115767"/>
<evidence type="ECO:0000256" key="1">
    <source>
        <dbReference type="SAM" id="MobiDB-lite"/>
    </source>
</evidence>
<dbReference type="PANTHER" id="PTHR13182:SF21">
    <property type="entry name" value="CYTOPLASMIC 60S SUBUNIT BIOGENESIS FACTOR REI1"/>
    <property type="match status" value="1"/>
</dbReference>
<dbReference type="GO" id="GO:0042273">
    <property type="term" value="P:ribosomal large subunit biogenesis"/>
    <property type="evidence" value="ECO:0007669"/>
    <property type="project" value="TreeGrafter"/>
</dbReference>
<evidence type="ECO:0000313" key="4">
    <source>
        <dbReference type="Proteomes" id="UP000790833"/>
    </source>
</evidence>